<dbReference type="PANTHER" id="PTHR37433:SF19">
    <property type="entry name" value="ACTIVIN_RECP DOMAIN-CONTAINING PROTEIN"/>
    <property type="match status" value="1"/>
</dbReference>
<proteinExistence type="predicted"/>
<dbReference type="Proteomes" id="UP001432027">
    <property type="component" value="Unassembled WGS sequence"/>
</dbReference>
<organism evidence="2 3">
    <name type="scientific">Pristionchus entomophagus</name>
    <dbReference type="NCBI Taxonomy" id="358040"/>
    <lineage>
        <taxon>Eukaryota</taxon>
        <taxon>Metazoa</taxon>
        <taxon>Ecdysozoa</taxon>
        <taxon>Nematoda</taxon>
        <taxon>Chromadorea</taxon>
        <taxon>Rhabditida</taxon>
        <taxon>Rhabditina</taxon>
        <taxon>Diplogasteromorpha</taxon>
        <taxon>Diplogasteroidea</taxon>
        <taxon>Neodiplogasteridae</taxon>
        <taxon>Pristionchus</taxon>
    </lineage>
</organism>
<dbReference type="EMBL" id="BTSX01000005">
    <property type="protein sequence ID" value="GMS98487.1"/>
    <property type="molecule type" value="Genomic_DNA"/>
</dbReference>
<evidence type="ECO:0000313" key="2">
    <source>
        <dbReference type="EMBL" id="GMS98487.1"/>
    </source>
</evidence>
<keyword evidence="3" id="KW-1185">Reference proteome</keyword>
<dbReference type="PANTHER" id="PTHR37433">
    <property type="entry name" value="PROTEIN CBG25136-RELATED"/>
    <property type="match status" value="1"/>
</dbReference>
<evidence type="ECO:0000313" key="3">
    <source>
        <dbReference type="Proteomes" id="UP001432027"/>
    </source>
</evidence>
<feature type="domain" description="DUF7622" evidence="1">
    <location>
        <begin position="59"/>
        <end position="105"/>
    </location>
</feature>
<gene>
    <name evidence="2" type="ORF">PENTCL1PPCAC_20662</name>
</gene>
<comment type="caution">
    <text evidence="2">The sequence shown here is derived from an EMBL/GenBank/DDBJ whole genome shotgun (WGS) entry which is preliminary data.</text>
</comment>
<evidence type="ECO:0000259" key="1">
    <source>
        <dbReference type="Pfam" id="PF24602"/>
    </source>
</evidence>
<sequence>RLHANLIVMEGTFEEDLDDERKIIHVPTTKFHANCMDNKCIELTRKLRKTGVKSKKASVKCNLYSMDDRNNLTCRGDFCYYQYQWGAVTRGCYTVDDSLAERKLTV</sequence>
<feature type="non-terminal residue" evidence="2">
    <location>
        <position position="1"/>
    </location>
</feature>
<feature type="non-terminal residue" evidence="2">
    <location>
        <position position="106"/>
    </location>
</feature>
<dbReference type="Pfam" id="PF24602">
    <property type="entry name" value="DUF7622"/>
    <property type="match status" value="1"/>
</dbReference>
<accession>A0AAV5TVT6</accession>
<name>A0AAV5TVT6_9BILA</name>
<dbReference type="AlphaFoldDB" id="A0AAV5TVT6"/>
<dbReference type="InterPro" id="IPR056039">
    <property type="entry name" value="DUF7622"/>
</dbReference>
<reference evidence="2" key="1">
    <citation type="submission" date="2023-10" db="EMBL/GenBank/DDBJ databases">
        <title>Genome assembly of Pristionchus species.</title>
        <authorList>
            <person name="Yoshida K."/>
            <person name="Sommer R.J."/>
        </authorList>
    </citation>
    <scope>NUCLEOTIDE SEQUENCE</scope>
    <source>
        <strain evidence="2">RS0144</strain>
    </source>
</reference>
<protein>
    <recommendedName>
        <fullName evidence="1">DUF7622 domain-containing protein</fullName>
    </recommendedName>
</protein>